<reference evidence="7 8" key="1">
    <citation type="submission" date="2016-10" db="EMBL/GenBank/DDBJ databases">
        <authorList>
            <person name="de Groot N.N."/>
        </authorList>
    </citation>
    <scope>NUCLEOTIDE SEQUENCE [LARGE SCALE GENOMIC DNA]</scope>
    <source>
        <strain evidence="7 8">MAR_2009_71</strain>
    </source>
</reference>
<keyword evidence="7" id="KW-0346">Stress response</keyword>
<dbReference type="InterPro" id="IPR036986">
    <property type="entry name" value="S4_RNA-bd_sf"/>
</dbReference>
<evidence type="ECO:0000256" key="3">
    <source>
        <dbReference type="ARBA" id="ARBA00023125"/>
    </source>
</evidence>
<dbReference type="EMBL" id="FNTB01000001">
    <property type="protein sequence ID" value="SEC11367.1"/>
    <property type="molecule type" value="Genomic_DNA"/>
</dbReference>
<evidence type="ECO:0000313" key="8">
    <source>
        <dbReference type="Proteomes" id="UP000183038"/>
    </source>
</evidence>
<feature type="region of interest" description="Disordered" evidence="5">
    <location>
        <begin position="102"/>
        <end position="142"/>
    </location>
</feature>
<dbReference type="RefSeq" id="WP_074674750.1">
    <property type="nucleotide sequence ID" value="NZ_CAJQES010000010.1"/>
</dbReference>
<proteinExistence type="inferred from homology"/>
<dbReference type="PROSITE" id="PS50889">
    <property type="entry name" value="S4"/>
    <property type="match status" value="1"/>
</dbReference>
<protein>
    <submittedName>
        <fullName evidence="7">Heat shock protein Hsp15</fullName>
    </submittedName>
</protein>
<accession>A0A1H4PV96</accession>
<dbReference type="Proteomes" id="UP000183038">
    <property type="component" value="Unassembled WGS sequence"/>
</dbReference>
<evidence type="ECO:0000313" key="7">
    <source>
        <dbReference type="EMBL" id="SEC11367.1"/>
    </source>
</evidence>
<keyword evidence="3" id="KW-0238">DNA-binding</keyword>
<name>A0A1H4PV96_9FLAO</name>
<dbReference type="OrthoDB" id="9797176at2"/>
<dbReference type="Gene3D" id="3.10.290.10">
    <property type="entry name" value="RNA-binding S4 domain"/>
    <property type="match status" value="1"/>
</dbReference>
<comment type="similarity">
    <text evidence="1">Belongs to the HSP15 family.</text>
</comment>
<evidence type="ECO:0000259" key="6">
    <source>
        <dbReference type="SMART" id="SM00363"/>
    </source>
</evidence>
<dbReference type="PIRSF" id="PIRSF016821">
    <property type="entry name" value="HSP15"/>
    <property type="match status" value="1"/>
</dbReference>
<dbReference type="GO" id="GO:0034605">
    <property type="term" value="P:cellular response to heat"/>
    <property type="evidence" value="ECO:0007669"/>
    <property type="project" value="InterPro"/>
</dbReference>
<evidence type="ECO:0000256" key="1">
    <source>
        <dbReference type="ARBA" id="ARBA00008396"/>
    </source>
</evidence>
<dbReference type="GO" id="GO:0043023">
    <property type="term" value="F:ribosomal large subunit binding"/>
    <property type="evidence" value="ECO:0007669"/>
    <property type="project" value="InterPro"/>
</dbReference>
<feature type="domain" description="RNA-binding S4" evidence="6">
    <location>
        <begin position="1"/>
        <end position="64"/>
    </location>
</feature>
<dbReference type="SUPFAM" id="SSF55174">
    <property type="entry name" value="Alpha-L RNA-binding motif"/>
    <property type="match status" value="1"/>
</dbReference>
<dbReference type="SMART" id="SM00363">
    <property type="entry name" value="S4"/>
    <property type="match status" value="1"/>
</dbReference>
<gene>
    <name evidence="7" type="ORF">SAMN05192540_2391</name>
</gene>
<evidence type="ECO:0000256" key="2">
    <source>
        <dbReference type="ARBA" id="ARBA00022884"/>
    </source>
</evidence>
<dbReference type="Pfam" id="PF01479">
    <property type="entry name" value="S4"/>
    <property type="match status" value="1"/>
</dbReference>
<sequence>MRIDKFLWSTRYFKTRNIATNACKKGHVKINGITAKPGREVYPMDEIVARKNQIDYKLTVLDIPPSRVGAKLVNIYRKDTTPKEAFEHNELLQYSKDYYRKKGIGRPTKKDRRDIDDFLDTPSNENKEENQTPDNSSKESHD</sequence>
<evidence type="ECO:0000256" key="4">
    <source>
        <dbReference type="PROSITE-ProRule" id="PRU00182"/>
    </source>
</evidence>
<feature type="compositionally biased region" description="Basic and acidic residues" evidence="5">
    <location>
        <begin position="125"/>
        <end position="142"/>
    </location>
</feature>
<keyword evidence="2 4" id="KW-0694">RNA-binding</keyword>
<dbReference type="AlphaFoldDB" id="A0A1H4PV96"/>
<evidence type="ECO:0000256" key="5">
    <source>
        <dbReference type="SAM" id="MobiDB-lite"/>
    </source>
</evidence>
<dbReference type="CDD" id="cd00165">
    <property type="entry name" value="S4"/>
    <property type="match status" value="1"/>
</dbReference>
<dbReference type="InterPro" id="IPR002942">
    <property type="entry name" value="S4_RNA-bd"/>
</dbReference>
<dbReference type="GO" id="GO:0003727">
    <property type="term" value="F:single-stranded RNA binding"/>
    <property type="evidence" value="ECO:0007669"/>
    <property type="project" value="InterPro"/>
</dbReference>
<dbReference type="GO" id="GO:0003677">
    <property type="term" value="F:DNA binding"/>
    <property type="evidence" value="ECO:0007669"/>
    <property type="project" value="UniProtKB-KW"/>
</dbReference>
<dbReference type="InterPro" id="IPR025708">
    <property type="entry name" value="HSP15"/>
</dbReference>
<organism evidence="7 8">
    <name type="scientific">Maribacter dokdonensis</name>
    <dbReference type="NCBI Taxonomy" id="320912"/>
    <lineage>
        <taxon>Bacteria</taxon>
        <taxon>Pseudomonadati</taxon>
        <taxon>Bacteroidota</taxon>
        <taxon>Flavobacteriia</taxon>
        <taxon>Flavobacteriales</taxon>
        <taxon>Flavobacteriaceae</taxon>
        <taxon>Maribacter</taxon>
    </lineage>
</organism>